<name>A0A4Y0BHM1_ANOFN</name>
<sequence length="53" mass="5674">MSTVSDQRMKGQGTHGNGDYNSWSAQVNHGPGGAGHQKNRTMATTKSWSLPES</sequence>
<accession>A0A4Y0BHM1</accession>
<organism evidence="2">
    <name type="scientific">Anopheles funestus</name>
    <name type="common">African malaria mosquito</name>
    <dbReference type="NCBI Taxonomy" id="62324"/>
    <lineage>
        <taxon>Eukaryota</taxon>
        <taxon>Metazoa</taxon>
        <taxon>Ecdysozoa</taxon>
        <taxon>Arthropoda</taxon>
        <taxon>Hexapoda</taxon>
        <taxon>Insecta</taxon>
        <taxon>Pterygota</taxon>
        <taxon>Neoptera</taxon>
        <taxon>Endopterygota</taxon>
        <taxon>Diptera</taxon>
        <taxon>Nematocera</taxon>
        <taxon>Culicoidea</taxon>
        <taxon>Culicidae</taxon>
        <taxon>Anophelinae</taxon>
        <taxon>Anopheles</taxon>
    </lineage>
</organism>
<dbReference type="EnsemblMetazoa" id="AFUN019674-RA">
    <property type="protein sequence ID" value="AFUN019674-PA"/>
    <property type="gene ID" value="AFUN019674"/>
</dbReference>
<feature type="compositionally biased region" description="Polar residues" evidence="1">
    <location>
        <begin position="40"/>
        <end position="53"/>
    </location>
</feature>
<proteinExistence type="predicted"/>
<dbReference type="AlphaFoldDB" id="A0A4Y0BHM1"/>
<feature type="region of interest" description="Disordered" evidence="1">
    <location>
        <begin position="1"/>
        <end position="53"/>
    </location>
</feature>
<protein>
    <submittedName>
        <fullName evidence="2">Uncharacterized protein</fullName>
    </submittedName>
</protein>
<dbReference type="VEuPathDB" id="VectorBase:AFUN019674"/>
<evidence type="ECO:0000256" key="1">
    <source>
        <dbReference type="SAM" id="MobiDB-lite"/>
    </source>
</evidence>
<evidence type="ECO:0000313" key="2">
    <source>
        <dbReference type="EnsemblMetazoa" id="AFUN019674-PA"/>
    </source>
</evidence>
<reference evidence="2" key="1">
    <citation type="submission" date="2020-05" db="UniProtKB">
        <authorList>
            <consortium name="EnsemblMetazoa"/>
        </authorList>
    </citation>
    <scope>IDENTIFICATION</scope>
    <source>
        <strain evidence="2">FUMOZ</strain>
    </source>
</reference>
<dbReference type="STRING" id="62324.A0A4Y0BHM1"/>
<dbReference type="VEuPathDB" id="VectorBase:AFUN2_013130"/>